<reference evidence="2" key="1">
    <citation type="submission" date="2023-11" db="EMBL/GenBank/DDBJ databases">
        <title>MicrobeMod: A computational toolkit for identifying prokaryotic methylation and restriction-modification with nanopore sequencing.</title>
        <authorList>
            <person name="Crits-Christoph A."/>
            <person name="Kang S.C."/>
            <person name="Lee H."/>
            <person name="Ostrov N."/>
        </authorList>
    </citation>
    <scope>NUCLEOTIDE SEQUENCE</scope>
    <source>
        <strain evidence="2">ATCC 51242</strain>
    </source>
</reference>
<sequence>MFVLIPVLAGLWVLQSIGTYFQMSHYRKVLSEITANGTEGYVGVGNAKGRLGKGVILILVSGPDGKVVRSLRMRGMTVFARFEEAPELVGLRTEHLAQIDLDEPYDASTMLAARRAVEQIDRIRESSRETDEPSGAEGGKRKEVSKSSRKRSRRVRSTVGTR</sequence>
<feature type="region of interest" description="Disordered" evidence="1">
    <location>
        <begin position="122"/>
        <end position="162"/>
    </location>
</feature>
<accession>A0AB35T3N0</accession>
<evidence type="ECO:0000256" key="1">
    <source>
        <dbReference type="SAM" id="MobiDB-lite"/>
    </source>
</evidence>
<name>A0AB35T3N0_RUBRA</name>
<organism evidence="2 3">
    <name type="scientific">Rubrobacter radiotolerans</name>
    <name type="common">Arthrobacter radiotolerans</name>
    <dbReference type="NCBI Taxonomy" id="42256"/>
    <lineage>
        <taxon>Bacteria</taxon>
        <taxon>Bacillati</taxon>
        <taxon>Actinomycetota</taxon>
        <taxon>Rubrobacteria</taxon>
        <taxon>Rubrobacterales</taxon>
        <taxon>Rubrobacteraceae</taxon>
        <taxon>Rubrobacter</taxon>
    </lineage>
</organism>
<dbReference type="EMBL" id="JAWXXX010000001">
    <property type="protein sequence ID" value="MDX5894329.1"/>
    <property type="molecule type" value="Genomic_DNA"/>
</dbReference>
<feature type="compositionally biased region" description="Basic residues" evidence="1">
    <location>
        <begin position="147"/>
        <end position="156"/>
    </location>
</feature>
<dbReference type="Pfam" id="PF06923">
    <property type="entry name" value="GutM"/>
    <property type="match status" value="1"/>
</dbReference>
<dbReference type="Proteomes" id="UP001281130">
    <property type="component" value="Unassembled WGS sequence"/>
</dbReference>
<comment type="caution">
    <text evidence="2">The sequence shown here is derived from an EMBL/GenBank/DDBJ whole genome shotgun (WGS) entry which is preliminary data.</text>
</comment>
<dbReference type="InterPro" id="IPR009693">
    <property type="entry name" value="Glucitol_operon_activator"/>
</dbReference>
<evidence type="ECO:0000313" key="2">
    <source>
        <dbReference type="EMBL" id="MDX5894329.1"/>
    </source>
</evidence>
<evidence type="ECO:0000313" key="3">
    <source>
        <dbReference type="Proteomes" id="UP001281130"/>
    </source>
</evidence>
<feature type="compositionally biased region" description="Basic and acidic residues" evidence="1">
    <location>
        <begin position="122"/>
        <end position="131"/>
    </location>
</feature>
<dbReference type="RefSeq" id="WP_232226644.1">
    <property type="nucleotide sequence ID" value="NZ_CP007514.1"/>
</dbReference>
<dbReference type="AlphaFoldDB" id="A0AB35T3N0"/>
<protein>
    <submittedName>
        <fullName evidence="2">Transcriptional regulator GutM</fullName>
    </submittedName>
</protein>
<gene>
    <name evidence="2" type="ORF">SIL72_09860</name>
</gene>
<proteinExistence type="predicted"/>